<dbReference type="PROSITE" id="PS01037">
    <property type="entry name" value="SBP_BACTERIAL_1"/>
    <property type="match status" value="1"/>
</dbReference>
<dbReference type="AlphaFoldDB" id="A0A7V4WUF3"/>
<keyword evidence="5" id="KW-0732">Signal</keyword>
<keyword evidence="2" id="KW-0813">Transport</keyword>
<evidence type="ECO:0000256" key="6">
    <source>
        <dbReference type="ARBA" id="ARBA00023004"/>
    </source>
</evidence>
<dbReference type="InterPro" id="IPR026045">
    <property type="entry name" value="Ferric-bd"/>
</dbReference>
<sequence>MVRSCCVILFLLFSLLFWGCGFEKGDEVVVYTTVDQIFSEPILNDFEKESGVKVKALFDTEETKSTGVLNRLIAEKDNPQCDVFWSGDPVRAIILKNKKLTAPYKSPAAAEIAATFKDKDFHWTGFSARARVLIYNTKEMAEEDVPQSILELTDKKYYGQVAVANPLFGTTSFHFAALFSYLGDEKAERFLNNLKKNKVLIATSNGDVKKRVSQGQVWCGLTDTDDAFSAKKEGAAINYVFLDQNGFGDLIIPNTVSLIKGSPNPKNGKKLIDYLLSKQTEAKLAVSCAQMPLHKGVPTPANIPSLDNIKAMPIDYELTARKLEEIQNWLKTWVEQTDTE</sequence>
<dbReference type="GO" id="GO:0046872">
    <property type="term" value="F:metal ion binding"/>
    <property type="evidence" value="ECO:0007669"/>
    <property type="project" value="UniProtKB-KW"/>
</dbReference>
<comment type="similarity">
    <text evidence="1">Belongs to the bacterial solute-binding protein 1 family.</text>
</comment>
<dbReference type="InterPro" id="IPR006059">
    <property type="entry name" value="SBP"/>
</dbReference>
<dbReference type="Proteomes" id="UP000885779">
    <property type="component" value="Unassembled WGS sequence"/>
</dbReference>
<evidence type="ECO:0000256" key="1">
    <source>
        <dbReference type="ARBA" id="ARBA00008520"/>
    </source>
</evidence>
<keyword evidence="4" id="KW-0479">Metal-binding</keyword>
<dbReference type="PIRSF" id="PIRSF002825">
    <property type="entry name" value="CfbpA"/>
    <property type="match status" value="1"/>
</dbReference>
<dbReference type="CDD" id="cd13518">
    <property type="entry name" value="PBP2_Fe3_thiamine_like"/>
    <property type="match status" value="1"/>
</dbReference>
<comment type="caution">
    <text evidence="8">The sequence shown here is derived from an EMBL/GenBank/DDBJ whole genome shotgun (WGS) entry which is preliminary data.</text>
</comment>
<dbReference type="Pfam" id="PF13416">
    <property type="entry name" value="SBP_bac_8"/>
    <property type="match status" value="1"/>
</dbReference>
<dbReference type="EMBL" id="DRQG01000053">
    <property type="protein sequence ID" value="HGY55160.1"/>
    <property type="molecule type" value="Genomic_DNA"/>
</dbReference>
<keyword evidence="6" id="KW-0408">Iron</keyword>
<evidence type="ECO:0000256" key="4">
    <source>
        <dbReference type="ARBA" id="ARBA00022723"/>
    </source>
</evidence>
<evidence type="ECO:0000313" key="8">
    <source>
        <dbReference type="EMBL" id="HGY55160.1"/>
    </source>
</evidence>
<dbReference type="GO" id="GO:0006826">
    <property type="term" value="P:iron ion transport"/>
    <property type="evidence" value="ECO:0007669"/>
    <property type="project" value="UniProtKB-KW"/>
</dbReference>
<reference evidence="8" key="1">
    <citation type="journal article" date="2020" name="mSystems">
        <title>Genome- and Community-Level Interaction Insights into Carbon Utilization and Element Cycling Functions of Hydrothermarchaeota in Hydrothermal Sediment.</title>
        <authorList>
            <person name="Zhou Z."/>
            <person name="Liu Y."/>
            <person name="Xu W."/>
            <person name="Pan J."/>
            <person name="Luo Z.H."/>
            <person name="Li M."/>
        </authorList>
    </citation>
    <scope>NUCLEOTIDE SEQUENCE [LARGE SCALE GENOMIC DNA]</scope>
    <source>
        <strain evidence="8">HyVt-577</strain>
    </source>
</reference>
<keyword evidence="7" id="KW-0406">Ion transport</keyword>
<evidence type="ECO:0000256" key="3">
    <source>
        <dbReference type="ARBA" id="ARBA00022496"/>
    </source>
</evidence>
<keyword evidence="3" id="KW-0410">Iron transport</keyword>
<evidence type="ECO:0000256" key="5">
    <source>
        <dbReference type="ARBA" id="ARBA00022729"/>
    </source>
</evidence>
<dbReference type="Gene3D" id="3.40.190.10">
    <property type="entry name" value="Periplasmic binding protein-like II"/>
    <property type="match status" value="2"/>
</dbReference>
<organism evidence="8">
    <name type="scientific">Caldithrix abyssi</name>
    <dbReference type="NCBI Taxonomy" id="187145"/>
    <lineage>
        <taxon>Bacteria</taxon>
        <taxon>Pseudomonadati</taxon>
        <taxon>Calditrichota</taxon>
        <taxon>Calditrichia</taxon>
        <taxon>Calditrichales</taxon>
        <taxon>Calditrichaceae</taxon>
        <taxon>Caldithrix</taxon>
    </lineage>
</organism>
<proteinExistence type="inferred from homology"/>
<protein>
    <submittedName>
        <fullName evidence="8">Extracellular solute-binding protein</fullName>
    </submittedName>
</protein>
<evidence type="ECO:0000256" key="2">
    <source>
        <dbReference type="ARBA" id="ARBA00022448"/>
    </source>
</evidence>
<dbReference type="PANTHER" id="PTHR30006">
    <property type="entry name" value="THIAMINE-BINDING PERIPLASMIC PROTEIN-RELATED"/>
    <property type="match status" value="1"/>
</dbReference>
<name>A0A7V4WUF3_CALAY</name>
<dbReference type="SUPFAM" id="SSF53850">
    <property type="entry name" value="Periplasmic binding protein-like II"/>
    <property type="match status" value="1"/>
</dbReference>
<accession>A0A7V4WUF3</accession>
<evidence type="ECO:0000256" key="7">
    <source>
        <dbReference type="ARBA" id="ARBA00023065"/>
    </source>
</evidence>
<gene>
    <name evidence="8" type="ORF">ENK44_05655</name>
</gene>
<dbReference type="PANTHER" id="PTHR30006:SF24">
    <property type="entry name" value="SLL0237 PROTEIN"/>
    <property type="match status" value="1"/>
</dbReference>
<dbReference type="InterPro" id="IPR006061">
    <property type="entry name" value="SBP_1_CS"/>
</dbReference>
<dbReference type="GO" id="GO:0055085">
    <property type="term" value="P:transmembrane transport"/>
    <property type="evidence" value="ECO:0007669"/>
    <property type="project" value="InterPro"/>
</dbReference>